<keyword evidence="6 10" id="KW-0804">Transcription</keyword>
<dbReference type="InterPro" id="IPR019095">
    <property type="entry name" value="Mediator_Med18"/>
</dbReference>
<evidence type="ECO:0000256" key="2">
    <source>
        <dbReference type="ARBA" id="ARBA00009814"/>
    </source>
</evidence>
<dbReference type="PANTHER" id="PTHR13321">
    <property type="entry name" value="MEDIATOR OF RNA POLYMERASE II TRANSCRIPTION, SUBUNIT 18"/>
    <property type="match status" value="1"/>
</dbReference>
<evidence type="ECO:0000256" key="7">
    <source>
        <dbReference type="ARBA" id="ARBA00023242"/>
    </source>
</evidence>
<dbReference type="Pfam" id="PF09637">
    <property type="entry name" value="Med18"/>
    <property type="match status" value="1"/>
</dbReference>
<accession>A0A9Q1BFN4</accession>
<dbReference type="GO" id="GO:0070847">
    <property type="term" value="C:core mediator complex"/>
    <property type="evidence" value="ECO:0007669"/>
    <property type="project" value="TreeGrafter"/>
</dbReference>
<dbReference type="GO" id="GO:0003712">
    <property type="term" value="F:transcription coregulator activity"/>
    <property type="evidence" value="ECO:0007669"/>
    <property type="project" value="InterPro"/>
</dbReference>
<keyword evidence="7 10" id="KW-0539">Nucleus</keyword>
<dbReference type="GO" id="GO:0006357">
    <property type="term" value="P:regulation of transcription by RNA polymerase II"/>
    <property type="evidence" value="ECO:0007669"/>
    <property type="project" value="InterPro"/>
</dbReference>
<dbReference type="PANTHER" id="PTHR13321:SF2">
    <property type="entry name" value="MEDIATOR OF RNA POLYMERASE II TRANSCRIPTION SUBUNIT 18"/>
    <property type="match status" value="1"/>
</dbReference>
<dbReference type="Gene3D" id="2.40.320.10">
    <property type="entry name" value="Hypothetical Protein Pfu-838710-001"/>
    <property type="match status" value="1"/>
</dbReference>
<evidence type="ECO:0000256" key="8">
    <source>
        <dbReference type="ARBA" id="ARBA00025687"/>
    </source>
</evidence>
<sequence length="208" mass="23085">MSSSLPGNLGSVSTTGGPNLQEYVLQGTILDQSAEALVHRLRALCDNVDQGLETFRDHEMVFALHTGGQTNNQVMLRARRSLDQADSPWQLRYLGQTDLSDKSRAVTVRSYLDALTSDTLPAFLNDIGFRLDHEFVAKGHMFRKGKMKVLVSKLFKFQKPNDLQNLEAMTSSRLVELSVVAPSGSENIADDMKVFAEQLKPLVSMDKV</sequence>
<dbReference type="GO" id="GO:0016592">
    <property type="term" value="C:mediator complex"/>
    <property type="evidence" value="ECO:0007669"/>
    <property type="project" value="InterPro"/>
</dbReference>
<dbReference type="GO" id="GO:0006369">
    <property type="term" value="P:termination of RNA polymerase II transcription"/>
    <property type="evidence" value="ECO:0007669"/>
    <property type="project" value="TreeGrafter"/>
</dbReference>
<name>A0A9Q1BFN4_HOLLE</name>
<dbReference type="EMBL" id="JAIZAY010000019">
    <property type="protein sequence ID" value="KAJ8023419.1"/>
    <property type="molecule type" value="Genomic_DNA"/>
</dbReference>
<gene>
    <name evidence="10" type="primary">MED18</name>
    <name evidence="11" type="ORF">HOLleu_35863</name>
</gene>
<comment type="subunit">
    <text evidence="10">Component of the Mediator complex.</text>
</comment>
<evidence type="ECO:0000256" key="9">
    <source>
        <dbReference type="ARBA" id="ARBA00032012"/>
    </source>
</evidence>
<dbReference type="AlphaFoldDB" id="A0A9Q1BFN4"/>
<comment type="similarity">
    <text evidence="2 10">Belongs to the Mediator complex subunit 18 family.</text>
</comment>
<dbReference type="OrthoDB" id="10018982at2759"/>
<keyword evidence="5 10" id="KW-0010">Activator</keyword>
<comment type="function">
    <text evidence="8 10">Component of the Mediator complex, a coactivator involved in the regulated transcription of nearly all RNA polymerase II-dependent genes. Mediator functions as a bridge to convey information from gene-specific regulatory proteins to the basal RNA polymerase II transcription machinery. Mediator is recruited to promoters by direct interactions with regulatory proteins and serves as a scaffold for the assembly of a functional preinitiation complex with RNA polymerase II and the general transcription factors.</text>
</comment>
<keyword evidence="12" id="KW-1185">Reference proteome</keyword>
<evidence type="ECO:0000256" key="4">
    <source>
        <dbReference type="ARBA" id="ARBA00023015"/>
    </source>
</evidence>
<evidence type="ECO:0000313" key="11">
    <source>
        <dbReference type="EMBL" id="KAJ8023419.1"/>
    </source>
</evidence>
<comment type="subcellular location">
    <subcellularLocation>
        <location evidence="1 10">Nucleus</location>
    </subcellularLocation>
</comment>
<evidence type="ECO:0000256" key="3">
    <source>
        <dbReference type="ARBA" id="ARBA00019612"/>
    </source>
</evidence>
<comment type="caution">
    <text evidence="11">The sequence shown here is derived from an EMBL/GenBank/DDBJ whole genome shotgun (WGS) entry which is preliminary data.</text>
</comment>
<evidence type="ECO:0000313" key="12">
    <source>
        <dbReference type="Proteomes" id="UP001152320"/>
    </source>
</evidence>
<evidence type="ECO:0000256" key="5">
    <source>
        <dbReference type="ARBA" id="ARBA00023159"/>
    </source>
</evidence>
<protein>
    <recommendedName>
        <fullName evidence="3 10">Mediator of RNA polymerase II transcription subunit 18</fullName>
    </recommendedName>
    <alternativeName>
        <fullName evidence="9 10">Mediator complex subunit 18</fullName>
    </alternativeName>
</protein>
<reference evidence="11" key="1">
    <citation type="submission" date="2021-10" db="EMBL/GenBank/DDBJ databases">
        <title>Tropical sea cucumber genome reveals ecological adaptation and Cuvierian tubules defense mechanism.</title>
        <authorList>
            <person name="Chen T."/>
        </authorList>
    </citation>
    <scope>NUCLEOTIDE SEQUENCE</scope>
    <source>
        <strain evidence="11">Nanhai2018</strain>
        <tissue evidence="11">Muscle</tissue>
    </source>
</reference>
<organism evidence="11 12">
    <name type="scientific">Holothuria leucospilota</name>
    <name type="common">Black long sea cucumber</name>
    <name type="synonym">Mertensiothuria leucospilota</name>
    <dbReference type="NCBI Taxonomy" id="206669"/>
    <lineage>
        <taxon>Eukaryota</taxon>
        <taxon>Metazoa</taxon>
        <taxon>Echinodermata</taxon>
        <taxon>Eleutherozoa</taxon>
        <taxon>Echinozoa</taxon>
        <taxon>Holothuroidea</taxon>
        <taxon>Aspidochirotacea</taxon>
        <taxon>Aspidochirotida</taxon>
        <taxon>Holothuriidae</taxon>
        <taxon>Holothuria</taxon>
    </lineage>
</organism>
<keyword evidence="4 10" id="KW-0805">Transcription regulation</keyword>
<evidence type="ECO:0000256" key="10">
    <source>
        <dbReference type="RuleBase" id="RU364150"/>
    </source>
</evidence>
<proteinExistence type="inferred from homology"/>
<dbReference type="FunFam" id="2.40.320.10:FF:000001">
    <property type="entry name" value="Mediator of RNA polymerase II transcription subunit 18"/>
    <property type="match status" value="1"/>
</dbReference>
<evidence type="ECO:0000256" key="1">
    <source>
        <dbReference type="ARBA" id="ARBA00004123"/>
    </source>
</evidence>
<dbReference type="Proteomes" id="UP001152320">
    <property type="component" value="Chromosome 19"/>
</dbReference>
<evidence type="ECO:0000256" key="6">
    <source>
        <dbReference type="ARBA" id="ARBA00023163"/>
    </source>
</evidence>